<dbReference type="PIRSF" id="PIRSF000806">
    <property type="entry name" value="UDPGP"/>
    <property type="match status" value="1"/>
</dbReference>
<sequence length="466" mass="49855">MTSEGLDQAQRKMRDAAVAENAIRVFSHYYAQLLDGLTGVIPEESISPVQDLPRLEDLTSNTSDDTTGAGSALARTVVIKLNGGLGTSMGMQRAKSLLPVREGRTFLDLTVAQVLAARAEHGVALPLVMMDSFATSADTMAELASSPAIRTDGLPLEFVQNQEPKLRADDLTPVAWPASPDLEWCPPGHGDLYTALEGSGLLRTLLDAGFRYAAVSNVDNLGAAPSATLASWFADTGAPFAMEVCERTRADRKGGHLAVRNSDGRLILREKAQTASDDEGSFTDIARHRYFNTNNLWLDLEQLAEALASRNGVLGLPLICNRKTVDPTDPASPEVLQLETAMGAAIEVFEGSTAIVVPRSRFLPVKTTSDLLVLRSDVYRVNGDGTLDRVSPATPLVTLAPGPYKLIADFEAHFPHGSPGLRDAASLTVDGDWTFGPHVEVRGDVVLPPTDEPRRVPGGTILDARG</sequence>
<evidence type="ECO:0000313" key="6">
    <source>
        <dbReference type="EMBL" id="QGF24022.1"/>
    </source>
</evidence>
<dbReference type="EMBL" id="CP045725">
    <property type="protein sequence ID" value="QGF24022.1"/>
    <property type="molecule type" value="Genomic_DNA"/>
</dbReference>
<evidence type="ECO:0000256" key="2">
    <source>
        <dbReference type="ARBA" id="ARBA00022679"/>
    </source>
</evidence>
<dbReference type="Gene3D" id="3.90.550.10">
    <property type="entry name" value="Spore Coat Polysaccharide Biosynthesis Protein SpsA, Chain A"/>
    <property type="match status" value="1"/>
</dbReference>
<dbReference type="Pfam" id="PF01704">
    <property type="entry name" value="UDPGP"/>
    <property type="match status" value="1"/>
</dbReference>
<dbReference type="SUPFAM" id="SSF53448">
    <property type="entry name" value="Nucleotide-diphospho-sugar transferases"/>
    <property type="match status" value="1"/>
</dbReference>
<organism evidence="6 7">
    <name type="scientific">Raineyella fluvialis</name>
    <dbReference type="NCBI Taxonomy" id="2662261"/>
    <lineage>
        <taxon>Bacteria</taxon>
        <taxon>Bacillati</taxon>
        <taxon>Actinomycetota</taxon>
        <taxon>Actinomycetes</taxon>
        <taxon>Propionibacteriales</taxon>
        <taxon>Propionibacteriaceae</taxon>
        <taxon>Raineyella</taxon>
    </lineage>
</organism>
<dbReference type="GO" id="GO:0006011">
    <property type="term" value="P:UDP-alpha-D-glucose metabolic process"/>
    <property type="evidence" value="ECO:0007669"/>
    <property type="project" value="InterPro"/>
</dbReference>
<evidence type="ECO:0000256" key="1">
    <source>
        <dbReference type="ARBA" id="ARBA00010401"/>
    </source>
</evidence>
<dbReference type="RefSeq" id="WP_153572551.1">
    <property type="nucleotide sequence ID" value="NZ_CP045725.1"/>
</dbReference>
<dbReference type="PANTHER" id="PTHR43511">
    <property type="match status" value="1"/>
</dbReference>
<evidence type="ECO:0000313" key="7">
    <source>
        <dbReference type="Proteomes" id="UP000386847"/>
    </source>
</evidence>
<feature type="binding site" evidence="5">
    <location>
        <position position="366"/>
    </location>
    <ligand>
        <name>UTP</name>
        <dbReference type="ChEBI" id="CHEBI:46398"/>
    </ligand>
</feature>
<dbReference type="KEGG" id="rain:Rai3103_10385"/>
<keyword evidence="3 6" id="KW-0548">Nucleotidyltransferase</keyword>
<feature type="binding site" evidence="5">
    <location>
        <position position="95"/>
    </location>
    <ligand>
        <name>UTP</name>
        <dbReference type="ChEBI" id="CHEBI:46398"/>
    </ligand>
</feature>
<dbReference type="Gene3D" id="2.160.10.10">
    <property type="entry name" value="Hexapeptide repeat proteins"/>
    <property type="match status" value="1"/>
</dbReference>
<feature type="binding site" evidence="5">
    <location>
        <position position="219"/>
    </location>
    <ligand>
        <name>UTP</name>
        <dbReference type="ChEBI" id="CHEBI:46398"/>
    </ligand>
</feature>
<dbReference type="InterPro" id="IPR029044">
    <property type="entry name" value="Nucleotide-diphossugar_trans"/>
</dbReference>
<evidence type="ECO:0000256" key="3">
    <source>
        <dbReference type="ARBA" id="ARBA00022695"/>
    </source>
</evidence>
<proteinExistence type="inferred from homology"/>
<dbReference type="AlphaFoldDB" id="A0A5Q2FAX8"/>
<keyword evidence="7" id="KW-1185">Reference proteome</keyword>
<evidence type="ECO:0000256" key="5">
    <source>
        <dbReference type="PIRSR" id="PIRSR000806-2"/>
    </source>
</evidence>
<accession>A0A5Q2FAX8</accession>
<feature type="binding site" evidence="5">
    <location>
        <position position="188"/>
    </location>
    <ligand>
        <name>UTP</name>
        <dbReference type="ChEBI" id="CHEBI:46398"/>
    </ligand>
</feature>
<gene>
    <name evidence="6" type="ORF">Rai3103_10385</name>
</gene>
<name>A0A5Q2FAX8_9ACTN</name>
<keyword evidence="2 6" id="KW-0808">Transferase</keyword>
<feature type="binding site" evidence="4">
    <location>
        <position position="189"/>
    </location>
    <ligand>
        <name>substrate</name>
    </ligand>
</feature>
<feature type="binding site" evidence="5">
    <location>
        <position position="160"/>
    </location>
    <ligand>
        <name>UTP</name>
        <dbReference type="ChEBI" id="CHEBI:46398"/>
    </ligand>
</feature>
<dbReference type="Proteomes" id="UP000386847">
    <property type="component" value="Chromosome"/>
</dbReference>
<reference evidence="6 7" key="1">
    <citation type="submission" date="2019-10" db="EMBL/GenBank/DDBJ databases">
        <title>Genomic analysis of Raineyella sp. CBA3103.</title>
        <authorList>
            <person name="Roh S.W."/>
        </authorList>
    </citation>
    <scope>NUCLEOTIDE SEQUENCE [LARGE SCALE GENOMIC DNA]</scope>
    <source>
        <strain evidence="6 7">CBA3103</strain>
    </source>
</reference>
<dbReference type="GO" id="GO:0003983">
    <property type="term" value="F:UTP:glucose-1-phosphate uridylyltransferase activity"/>
    <property type="evidence" value="ECO:0007669"/>
    <property type="project" value="InterPro"/>
</dbReference>
<evidence type="ECO:0000256" key="4">
    <source>
        <dbReference type="PIRSR" id="PIRSR000806-1"/>
    </source>
</evidence>
<protein>
    <submittedName>
        <fullName evidence="6">UTP--glucose-1-phosphate uridylyltransferase</fullName>
    </submittedName>
</protein>
<dbReference type="InterPro" id="IPR002618">
    <property type="entry name" value="UDPGP_fam"/>
</dbReference>
<comment type="similarity">
    <text evidence="1">Belongs to the UDPGP type 1 family.</text>
</comment>
<dbReference type="InterPro" id="IPR016267">
    <property type="entry name" value="UDPGP_trans"/>
</dbReference>